<dbReference type="InterPro" id="IPR004176">
    <property type="entry name" value="Clp_R_N"/>
</dbReference>
<dbReference type="InterPro" id="IPR019489">
    <property type="entry name" value="Clp_ATPase_C"/>
</dbReference>
<protein>
    <submittedName>
        <fullName evidence="8">ATPase AAA</fullName>
    </submittedName>
</protein>
<dbReference type="InterPro" id="IPR036628">
    <property type="entry name" value="Clp_N_dom_sf"/>
</dbReference>
<dbReference type="SMART" id="SM00382">
    <property type="entry name" value="AAA"/>
    <property type="match status" value="2"/>
</dbReference>
<evidence type="ECO:0000256" key="1">
    <source>
        <dbReference type="ARBA" id="ARBA00022737"/>
    </source>
</evidence>
<keyword evidence="4 6" id="KW-0143">Chaperone</keyword>
<dbReference type="Pfam" id="PF00004">
    <property type="entry name" value="AAA"/>
    <property type="match status" value="1"/>
</dbReference>
<dbReference type="FunFam" id="3.40.50.300:FF:000010">
    <property type="entry name" value="Chaperone clpB 1, putative"/>
    <property type="match status" value="1"/>
</dbReference>
<dbReference type="SUPFAM" id="SSF52540">
    <property type="entry name" value="P-loop containing nucleoside triphosphate hydrolases"/>
    <property type="match status" value="2"/>
</dbReference>
<dbReference type="GO" id="GO:0005737">
    <property type="term" value="C:cytoplasm"/>
    <property type="evidence" value="ECO:0007669"/>
    <property type="project" value="TreeGrafter"/>
</dbReference>
<comment type="similarity">
    <text evidence="6">Belongs to the ClpA/ClpB family.</text>
</comment>
<feature type="domain" description="Clp R" evidence="7">
    <location>
        <begin position="2"/>
        <end position="147"/>
    </location>
</feature>
<comment type="caution">
    <text evidence="8">The sequence shown here is derived from an EMBL/GenBank/DDBJ whole genome shotgun (WGS) entry which is preliminary data.</text>
</comment>
<reference evidence="8" key="1">
    <citation type="journal article" date="2014" name="Int. J. Syst. Evol. Microbiol.">
        <title>Complete genome sequence of Corynebacterium casei LMG S-19264T (=DSM 44701T), isolated from a smear-ripened cheese.</title>
        <authorList>
            <consortium name="US DOE Joint Genome Institute (JGI-PGF)"/>
            <person name="Walter F."/>
            <person name="Albersmeier A."/>
            <person name="Kalinowski J."/>
            <person name="Ruckert C."/>
        </authorList>
    </citation>
    <scope>NUCLEOTIDE SEQUENCE</scope>
    <source>
        <strain evidence="8">JCM 17251</strain>
    </source>
</reference>
<evidence type="ECO:0000256" key="6">
    <source>
        <dbReference type="RuleBase" id="RU004432"/>
    </source>
</evidence>
<evidence type="ECO:0000256" key="4">
    <source>
        <dbReference type="ARBA" id="ARBA00023186"/>
    </source>
</evidence>
<organism evidence="8 9">
    <name type="scientific">Oceanobacillus indicireducens</name>
    <dbReference type="NCBI Taxonomy" id="1004261"/>
    <lineage>
        <taxon>Bacteria</taxon>
        <taxon>Bacillati</taxon>
        <taxon>Bacillota</taxon>
        <taxon>Bacilli</taxon>
        <taxon>Bacillales</taxon>
        <taxon>Bacillaceae</taxon>
        <taxon>Oceanobacillus</taxon>
    </lineage>
</organism>
<keyword evidence="3 6" id="KW-0067">ATP-binding</keyword>
<dbReference type="InterPro" id="IPR001270">
    <property type="entry name" value="ClpA/B"/>
</dbReference>
<name>A0A917Y1R7_9BACI</name>
<dbReference type="Proteomes" id="UP000624041">
    <property type="component" value="Unassembled WGS sequence"/>
</dbReference>
<dbReference type="InterPro" id="IPR003959">
    <property type="entry name" value="ATPase_AAA_core"/>
</dbReference>
<dbReference type="PANTHER" id="PTHR11638:SF18">
    <property type="entry name" value="HEAT SHOCK PROTEIN 104"/>
    <property type="match status" value="1"/>
</dbReference>
<dbReference type="InterPro" id="IPR003593">
    <property type="entry name" value="AAA+_ATPase"/>
</dbReference>
<dbReference type="Gene3D" id="1.10.1780.10">
    <property type="entry name" value="Clp, N-terminal domain"/>
    <property type="match status" value="1"/>
</dbReference>
<dbReference type="RefSeq" id="WP_188858171.1">
    <property type="nucleotide sequence ID" value="NZ_BMOS01000021.1"/>
</dbReference>
<dbReference type="GO" id="GO:0034605">
    <property type="term" value="P:cellular response to heat"/>
    <property type="evidence" value="ECO:0007669"/>
    <property type="project" value="TreeGrafter"/>
</dbReference>
<dbReference type="Pfam" id="PF07724">
    <property type="entry name" value="AAA_2"/>
    <property type="match status" value="1"/>
</dbReference>
<dbReference type="PRINTS" id="PR00300">
    <property type="entry name" value="CLPPROTEASEA"/>
</dbReference>
<reference evidence="8" key="2">
    <citation type="submission" date="2020-09" db="EMBL/GenBank/DDBJ databases">
        <authorList>
            <person name="Sun Q."/>
            <person name="Ohkuma M."/>
        </authorList>
    </citation>
    <scope>NUCLEOTIDE SEQUENCE</scope>
    <source>
        <strain evidence="8">JCM 17251</strain>
    </source>
</reference>
<dbReference type="CDD" id="cd19499">
    <property type="entry name" value="RecA-like_ClpB_Hsp104-like"/>
    <property type="match status" value="1"/>
</dbReference>
<dbReference type="AlphaFoldDB" id="A0A917Y1R7"/>
<dbReference type="InterPro" id="IPR041546">
    <property type="entry name" value="ClpA/ClpB_AAA_lid"/>
</dbReference>
<dbReference type="PROSITE" id="PS51903">
    <property type="entry name" value="CLP_R"/>
    <property type="match status" value="1"/>
</dbReference>
<dbReference type="PROSITE" id="PS00870">
    <property type="entry name" value="CLPAB_1"/>
    <property type="match status" value="1"/>
</dbReference>
<dbReference type="GO" id="GO:0016887">
    <property type="term" value="F:ATP hydrolysis activity"/>
    <property type="evidence" value="ECO:0007669"/>
    <property type="project" value="InterPro"/>
</dbReference>
<dbReference type="PROSITE" id="PS00871">
    <property type="entry name" value="CLPAB_2"/>
    <property type="match status" value="1"/>
</dbReference>
<accession>A0A917Y1R7</accession>
<dbReference type="Pfam" id="PF10431">
    <property type="entry name" value="ClpB_D2-small"/>
    <property type="match status" value="1"/>
</dbReference>
<evidence type="ECO:0000313" key="9">
    <source>
        <dbReference type="Proteomes" id="UP000624041"/>
    </source>
</evidence>
<dbReference type="PANTHER" id="PTHR11638">
    <property type="entry name" value="ATP-DEPENDENT CLP PROTEASE"/>
    <property type="match status" value="1"/>
</dbReference>
<dbReference type="SUPFAM" id="SSF81923">
    <property type="entry name" value="Double Clp-N motif"/>
    <property type="match status" value="1"/>
</dbReference>
<keyword evidence="2 6" id="KW-0547">Nucleotide-binding</keyword>
<keyword evidence="1 5" id="KW-0677">Repeat</keyword>
<dbReference type="InterPro" id="IPR018368">
    <property type="entry name" value="ClpA/B_CS1"/>
</dbReference>
<dbReference type="Pfam" id="PF17871">
    <property type="entry name" value="AAA_lid_9"/>
    <property type="match status" value="1"/>
</dbReference>
<dbReference type="InterPro" id="IPR027417">
    <property type="entry name" value="P-loop_NTPase"/>
</dbReference>
<dbReference type="InterPro" id="IPR028299">
    <property type="entry name" value="ClpA/B_CS2"/>
</dbReference>
<evidence type="ECO:0000313" key="8">
    <source>
        <dbReference type="EMBL" id="GGN61655.1"/>
    </source>
</evidence>
<evidence type="ECO:0000256" key="5">
    <source>
        <dbReference type="PROSITE-ProRule" id="PRU01251"/>
    </source>
</evidence>
<evidence type="ECO:0000256" key="3">
    <source>
        <dbReference type="ARBA" id="ARBA00022840"/>
    </source>
</evidence>
<proteinExistence type="inferred from homology"/>
<gene>
    <name evidence="8" type="ORF">GCM10007971_26870</name>
</gene>
<dbReference type="InterPro" id="IPR050130">
    <property type="entry name" value="ClpA_ClpB"/>
</dbReference>
<evidence type="ECO:0000256" key="2">
    <source>
        <dbReference type="ARBA" id="ARBA00022741"/>
    </source>
</evidence>
<dbReference type="CDD" id="cd00009">
    <property type="entry name" value="AAA"/>
    <property type="match status" value="1"/>
</dbReference>
<dbReference type="GO" id="GO:0005524">
    <property type="term" value="F:ATP binding"/>
    <property type="evidence" value="ECO:0007669"/>
    <property type="project" value="UniProtKB-KW"/>
</dbReference>
<dbReference type="Gene3D" id="3.40.50.300">
    <property type="entry name" value="P-loop containing nucleotide triphosphate hydrolases"/>
    <property type="match status" value="2"/>
</dbReference>
<dbReference type="EMBL" id="BMOS01000021">
    <property type="protein sequence ID" value="GGN61655.1"/>
    <property type="molecule type" value="Genomic_DNA"/>
</dbReference>
<sequence length="756" mass="86227">MTDNRTIAVKEALLAAKEIAKKQENYQLDIPHLWSALLQPDLFAYELYVDLDVDMNEFIQLVNREVEKISKITGTDIQYGEKLSQRLQSLLDEAEVESTNLRDQYVTIEHLILALFEQKFNPITTYLDENGINKELVYKQMNKVRKGKKAVHQNQENVYDALDRYAVNLNKEYLEGKIERVIGRSDEINDIIRILTRKIKNNAILIGSPGVGKSAIVEGLVQKIVDKDAPKNLENKIVYNLDMSALVAGARYRGDFEERLKTVLNEVRDSNNQIILFIDEIHTIVGAGRTEGSMDAGNILKPMLARGEIRCIGATTQDEYRENIEKDKALERRFQRVMVHEPTVQDTIEILKGIRQNYELFHETTITEEAIEAAVKLSVRYITDRFLPDKAIDLMDEASAVKYIKLNNPLLNDGLVNVDNAVTEDDIKNVVERLTGIKISGIMENEREKLLNLEDELRKHIIGQDEAVSKVSESVLRSRAGVQNPNQPTGSFLFLGPTGVGKTQLAKSLAQVLFGSELDMARLDMSEYMEKHAVARLIGPPPGYVGYDEGGQLTEAVRHRPHSIVVLDEIEKAHPDVLNLLLQVLDEGRLTDSQGHTVDFKNTILIMTSNIGSPILLQAIESDGEILLDIKNKVTQQLRHHFRPEFINRIDDVLIFNPLRQKHMHQITMLMINDLNQRLKDKNMAVSLDKEAVEWIAENGYDPLYGARPLRRFIMEELETPLARDIISNKITENTDIHIQLKNYKLNFIYNQHFKK</sequence>
<keyword evidence="9" id="KW-1185">Reference proteome</keyword>
<evidence type="ECO:0000259" key="7">
    <source>
        <dbReference type="PROSITE" id="PS51903"/>
    </source>
</evidence>
<dbReference type="FunFam" id="3.40.50.300:FF:000025">
    <property type="entry name" value="ATP-dependent Clp protease subunit"/>
    <property type="match status" value="1"/>
</dbReference>
<dbReference type="Gene3D" id="1.10.8.60">
    <property type="match status" value="2"/>
</dbReference>
<dbReference type="Pfam" id="PF02861">
    <property type="entry name" value="Clp_N"/>
    <property type="match status" value="1"/>
</dbReference>
<dbReference type="SMART" id="SM01086">
    <property type="entry name" value="ClpB_D2-small"/>
    <property type="match status" value="1"/>
</dbReference>